<organism evidence="1 2">
    <name type="scientific">Bradyrhizobium ivorense</name>
    <dbReference type="NCBI Taxonomy" id="2511166"/>
    <lineage>
        <taxon>Bacteria</taxon>
        <taxon>Pseudomonadati</taxon>
        <taxon>Pseudomonadota</taxon>
        <taxon>Alphaproteobacteria</taxon>
        <taxon>Hyphomicrobiales</taxon>
        <taxon>Nitrobacteraceae</taxon>
        <taxon>Bradyrhizobium</taxon>
    </lineage>
</organism>
<protein>
    <submittedName>
        <fullName evidence="1">Endo-1,3-1,4-beta-glycanase ExsH</fullName>
        <ecNumber evidence="1">3.2.1.-</ecNumber>
    </submittedName>
</protein>
<dbReference type="Pfam" id="PF00353">
    <property type="entry name" value="HemolysinCabind"/>
    <property type="match status" value="5"/>
</dbReference>
<dbReference type="AlphaFoldDB" id="A0A508TM00"/>
<dbReference type="RefSeq" id="WP_139862754.1">
    <property type="nucleotide sequence ID" value="NZ_CAADFC020000023.1"/>
</dbReference>
<dbReference type="InterPro" id="IPR011049">
    <property type="entry name" value="Serralysin-like_metalloprot_C"/>
</dbReference>
<dbReference type="Gene3D" id="2.60.120.380">
    <property type="match status" value="1"/>
</dbReference>
<comment type="caution">
    <text evidence="1">The sequence shown here is derived from an EMBL/GenBank/DDBJ whole genome shotgun (WGS) entry which is preliminary data.</text>
</comment>
<reference evidence="1" key="1">
    <citation type="submission" date="2019-02" db="EMBL/GenBank/DDBJ databases">
        <authorList>
            <person name="Pothier F.J."/>
        </authorList>
    </citation>
    <scope>NUCLEOTIDE SEQUENCE</scope>
    <source>
        <strain evidence="1">CI-1B</strain>
    </source>
</reference>
<proteinExistence type="predicted"/>
<keyword evidence="1" id="KW-0378">Hydrolase</keyword>
<dbReference type="OrthoDB" id="9342475at2"/>
<keyword evidence="2" id="KW-1185">Reference proteome</keyword>
<gene>
    <name evidence="1" type="primary">exsH_7</name>
    <name evidence="1" type="ORF">CI1B_59200</name>
</gene>
<dbReference type="InterPro" id="IPR001343">
    <property type="entry name" value="Hemolysn_Ca-bd"/>
</dbReference>
<dbReference type="SUPFAM" id="SSF51120">
    <property type="entry name" value="beta-Roll"/>
    <property type="match status" value="2"/>
</dbReference>
<keyword evidence="1" id="KW-0326">Glycosidase</keyword>
<dbReference type="PRINTS" id="PR00313">
    <property type="entry name" value="CABNDNGRPT"/>
</dbReference>
<accession>A0A508TM00</accession>
<evidence type="ECO:0000313" key="1">
    <source>
        <dbReference type="EMBL" id="VIO75414.1"/>
    </source>
</evidence>
<name>A0A508TM00_9BRAD</name>
<dbReference type="GO" id="GO:0016798">
    <property type="term" value="F:hydrolase activity, acting on glycosyl bonds"/>
    <property type="evidence" value="ECO:0007669"/>
    <property type="project" value="UniProtKB-KW"/>
</dbReference>
<dbReference type="GO" id="GO:0005509">
    <property type="term" value="F:calcium ion binding"/>
    <property type="evidence" value="ECO:0007669"/>
    <property type="project" value="InterPro"/>
</dbReference>
<dbReference type="EMBL" id="CAADFC020000023">
    <property type="protein sequence ID" value="VIO75414.1"/>
    <property type="molecule type" value="Genomic_DNA"/>
</dbReference>
<evidence type="ECO:0000313" key="2">
    <source>
        <dbReference type="Proteomes" id="UP000328092"/>
    </source>
</evidence>
<sequence length="680" mass="70162">MPFIQGTSSTQVSQITQISQGENDGSILSANNALARFQDGAIVQANGFIGDGPYGTTSGDFDYYVIAIPTNSTIQVDIDAYRLGSSLDPFLRLMDAAGNVVASSDDNDLNDSFFTYTNVNQPGNFYLQVAAFNNIQANAFDPSSGNGATSTGEYRLFIGEALQGSPLPIAYGTDNPETLNATAPNGSVLDGLQGDDTLNGLGGNDTFIWMGGNSIFGAVSDGNDTFNGAGGTDNADITGSNLGDHLYLRSVAGVAKLDISNSTYFNTLTFNSIESIDIHGRAGNDSLTVGDLTGTGVTGTVTYFADGDQNYLDAQLTTNNMRVFGGTGNDTYTTGAGNDHFYGSDGNDYYNGLGGTNEVDYSRYTRDLHIDLSNKGTQDTGAAGIDTLVNIQTLDGGSGFDTLIGDTNSNYLIGFGGNDTLIGGAGAANTLQGGTGDDHYIVQAAGDSVIEFANQGTDLVETALGSFTLSANVENLTHTGSADFTGVGNNLNNVMIGGTGNDYLVGAGGNDTLIDGSGLNTLQGGTGDDIYAVQSNADTVFEFANEGIDEVQTFLTSYTLSPNVEKLTFIGSPSHTGTGNVLNNTFTGASGDDTFTGAGGNDTYNYRTAGNGFDTINDFNADNANAAEHDHIDLTGRGLNFGSLALTSVTGGVVVGIPGGDAVLLKGVLIGQLDAGDFLF</sequence>
<dbReference type="EC" id="3.2.1.-" evidence="1"/>
<dbReference type="Proteomes" id="UP000328092">
    <property type="component" value="Unassembled WGS sequence"/>
</dbReference>
<dbReference type="Gene3D" id="2.150.10.10">
    <property type="entry name" value="Serralysin-like metalloprotease, C-terminal"/>
    <property type="match status" value="3"/>
</dbReference>